<comment type="caution">
    <text evidence="2">The sequence shown here is derived from an EMBL/GenBank/DDBJ whole genome shotgun (WGS) entry which is preliminary data.</text>
</comment>
<protein>
    <submittedName>
        <fullName evidence="2">Uncharacterized protein</fullName>
    </submittedName>
</protein>
<keyword evidence="1" id="KW-0732">Signal</keyword>
<name>A0A4Y2BTP9_ARAVE</name>
<keyword evidence="3" id="KW-1185">Reference proteome</keyword>
<dbReference type="AlphaFoldDB" id="A0A4Y2BTP9"/>
<proteinExistence type="predicted"/>
<organism evidence="2 3">
    <name type="scientific">Araneus ventricosus</name>
    <name type="common">Orbweaver spider</name>
    <name type="synonym">Epeira ventricosa</name>
    <dbReference type="NCBI Taxonomy" id="182803"/>
    <lineage>
        <taxon>Eukaryota</taxon>
        <taxon>Metazoa</taxon>
        <taxon>Ecdysozoa</taxon>
        <taxon>Arthropoda</taxon>
        <taxon>Chelicerata</taxon>
        <taxon>Arachnida</taxon>
        <taxon>Araneae</taxon>
        <taxon>Araneomorphae</taxon>
        <taxon>Entelegynae</taxon>
        <taxon>Araneoidea</taxon>
        <taxon>Araneidae</taxon>
        <taxon>Araneus</taxon>
    </lineage>
</organism>
<evidence type="ECO:0000313" key="2">
    <source>
        <dbReference type="EMBL" id="GBL95611.1"/>
    </source>
</evidence>
<accession>A0A4Y2BTP9</accession>
<feature type="signal peptide" evidence="1">
    <location>
        <begin position="1"/>
        <end position="20"/>
    </location>
</feature>
<gene>
    <name evidence="2" type="ORF">AVEN_24819_1</name>
</gene>
<feature type="chain" id="PRO_5021230562" evidence="1">
    <location>
        <begin position="21"/>
        <end position="127"/>
    </location>
</feature>
<evidence type="ECO:0000256" key="1">
    <source>
        <dbReference type="SAM" id="SignalP"/>
    </source>
</evidence>
<dbReference type="EMBL" id="BGPR01000113">
    <property type="protein sequence ID" value="GBL95611.1"/>
    <property type="molecule type" value="Genomic_DNA"/>
</dbReference>
<evidence type="ECO:0000313" key="3">
    <source>
        <dbReference type="Proteomes" id="UP000499080"/>
    </source>
</evidence>
<sequence length="127" mass="14485">MTVTALSIALSSLAFHLALQMILQRILQRRTHSKDFRRRILMSSIYIVPSRASRDMEISGEIRISAPNRDMEGIPASLRSFVLSPSLQVCRQNGRQVCRQNGRQVCRHVQGFSLYSIRTPVELSFQP</sequence>
<reference evidence="2 3" key="1">
    <citation type="journal article" date="2019" name="Sci. Rep.">
        <title>Orb-weaving spider Araneus ventricosus genome elucidates the spidroin gene catalogue.</title>
        <authorList>
            <person name="Kono N."/>
            <person name="Nakamura H."/>
            <person name="Ohtoshi R."/>
            <person name="Moran D.A.P."/>
            <person name="Shinohara A."/>
            <person name="Yoshida Y."/>
            <person name="Fujiwara M."/>
            <person name="Mori M."/>
            <person name="Tomita M."/>
            <person name="Arakawa K."/>
        </authorList>
    </citation>
    <scope>NUCLEOTIDE SEQUENCE [LARGE SCALE GENOMIC DNA]</scope>
</reference>
<dbReference type="Proteomes" id="UP000499080">
    <property type="component" value="Unassembled WGS sequence"/>
</dbReference>